<dbReference type="Proteomes" id="UP000620075">
    <property type="component" value="Unassembled WGS sequence"/>
</dbReference>
<evidence type="ECO:0000313" key="4">
    <source>
        <dbReference type="EMBL" id="MBJ7603044.1"/>
    </source>
</evidence>
<comment type="caution">
    <text evidence="4">The sequence shown here is derived from an EMBL/GenBank/DDBJ whole genome shotgun (WGS) entry which is preliminary data.</text>
</comment>
<reference evidence="4 5" key="1">
    <citation type="submission" date="2020-10" db="EMBL/GenBank/DDBJ databases">
        <title>Ca. Dormibacterota MAGs.</title>
        <authorList>
            <person name="Montgomery K."/>
        </authorList>
    </citation>
    <scope>NUCLEOTIDE SEQUENCE [LARGE SCALE GENOMIC DNA]</scope>
    <source>
        <strain evidence="4">SC8811_S16_3</strain>
    </source>
</reference>
<evidence type="ECO:0000256" key="2">
    <source>
        <dbReference type="PROSITE-ProRule" id="PRU01248"/>
    </source>
</evidence>
<dbReference type="AlphaFoldDB" id="A0A934KCQ4"/>
<sequence length="77" mass="8923">MTVGLLLTGWLEFTRERIRPNTYESYEPNLRRLLEPLGELPLAQLTAPQIRAACRKLRERGLTEYSLHQVHAVLDAH</sequence>
<dbReference type="InterPro" id="IPR004107">
    <property type="entry name" value="Integrase_SAM-like_N"/>
</dbReference>
<keyword evidence="1 2" id="KW-0238">DNA-binding</keyword>
<dbReference type="InterPro" id="IPR010998">
    <property type="entry name" value="Integrase_recombinase_N"/>
</dbReference>
<dbReference type="RefSeq" id="WP_338178374.1">
    <property type="nucleotide sequence ID" value="NZ_JAEKNQ010000030.1"/>
</dbReference>
<name>A0A934KCQ4_9BACT</name>
<proteinExistence type="predicted"/>
<evidence type="ECO:0000256" key="1">
    <source>
        <dbReference type="ARBA" id="ARBA00023125"/>
    </source>
</evidence>
<dbReference type="Pfam" id="PF14659">
    <property type="entry name" value="Phage_int_SAM_3"/>
    <property type="match status" value="1"/>
</dbReference>
<dbReference type="GO" id="GO:0015074">
    <property type="term" value="P:DNA integration"/>
    <property type="evidence" value="ECO:0007669"/>
    <property type="project" value="InterPro"/>
</dbReference>
<feature type="domain" description="Core-binding (CB)" evidence="3">
    <location>
        <begin position="1"/>
        <end position="77"/>
    </location>
</feature>
<dbReference type="GO" id="GO:0003677">
    <property type="term" value="F:DNA binding"/>
    <property type="evidence" value="ECO:0007669"/>
    <property type="project" value="UniProtKB-UniRule"/>
</dbReference>
<organism evidence="4 5">
    <name type="scientific">Candidatus Dormiibacter inghamiae</name>
    <dbReference type="NCBI Taxonomy" id="3127013"/>
    <lineage>
        <taxon>Bacteria</taxon>
        <taxon>Bacillati</taxon>
        <taxon>Candidatus Dormiibacterota</taxon>
        <taxon>Candidatus Dormibacteria</taxon>
        <taxon>Candidatus Dormibacterales</taxon>
        <taxon>Candidatus Dormibacteraceae</taxon>
        <taxon>Candidatus Dormiibacter</taxon>
    </lineage>
</organism>
<accession>A0A934KCQ4</accession>
<protein>
    <submittedName>
        <fullName evidence="4">Site-specific integrase</fullName>
    </submittedName>
</protein>
<dbReference type="EMBL" id="JAEKNQ010000030">
    <property type="protein sequence ID" value="MBJ7603044.1"/>
    <property type="molecule type" value="Genomic_DNA"/>
</dbReference>
<dbReference type="InterPro" id="IPR011010">
    <property type="entry name" value="DNA_brk_join_enz"/>
</dbReference>
<dbReference type="PROSITE" id="PS51900">
    <property type="entry name" value="CB"/>
    <property type="match status" value="1"/>
</dbReference>
<dbReference type="Gene3D" id="1.10.150.130">
    <property type="match status" value="1"/>
</dbReference>
<evidence type="ECO:0000259" key="3">
    <source>
        <dbReference type="PROSITE" id="PS51900"/>
    </source>
</evidence>
<evidence type="ECO:0000313" key="5">
    <source>
        <dbReference type="Proteomes" id="UP000620075"/>
    </source>
</evidence>
<dbReference type="SUPFAM" id="SSF56349">
    <property type="entry name" value="DNA breaking-rejoining enzymes"/>
    <property type="match status" value="1"/>
</dbReference>
<dbReference type="InterPro" id="IPR044068">
    <property type="entry name" value="CB"/>
</dbReference>
<gene>
    <name evidence="4" type="ORF">JF888_07625</name>
</gene>